<sequence>PVAVVVSFSTDEEAIELANRSEYGLAAGAGRKSRFA</sequence>
<feature type="non-terminal residue" evidence="2">
    <location>
        <position position="36"/>
    </location>
</feature>
<reference evidence="2 3" key="1">
    <citation type="journal article" date="2011" name="PLoS Pathog.">
        <title>Dynamic evolution of pathogenicity revealed by sequencing and comparative genomics of 19 Pseudomonas syringae isolates.</title>
        <authorList>
            <person name="Baltrus D.A."/>
            <person name="Nishimura M.T."/>
            <person name="Romanchuk A."/>
            <person name="Chang J.H."/>
            <person name="Mukhtar M.S."/>
            <person name="Cherkis K."/>
            <person name="Roach J."/>
            <person name="Grant S.R."/>
            <person name="Jones C.D."/>
            <person name="Dangl J.L."/>
        </authorList>
    </citation>
    <scope>NUCLEOTIDE SEQUENCE [LARGE SCALE GENOMIC DNA]</scope>
    <source>
        <strain evidence="2 3">301020</strain>
    </source>
</reference>
<evidence type="ECO:0000313" key="3">
    <source>
        <dbReference type="Proteomes" id="UP000003465"/>
    </source>
</evidence>
<dbReference type="AlphaFoldDB" id="A0A656GNM7"/>
<name>A0A656GNM7_PSEA0</name>
<dbReference type="InterPro" id="IPR015590">
    <property type="entry name" value="Aldehyde_DH_dom"/>
</dbReference>
<feature type="domain" description="Aldehyde dehydrogenase" evidence="1">
    <location>
        <begin position="1"/>
        <end position="28"/>
    </location>
</feature>
<dbReference type="InterPro" id="IPR016161">
    <property type="entry name" value="Ald_DH/histidinol_DH"/>
</dbReference>
<gene>
    <name evidence="2" type="ORF">PSYMO_37449</name>
</gene>
<dbReference type="EMBL" id="AEAG01002960">
    <property type="protein sequence ID" value="EGH26860.1"/>
    <property type="molecule type" value="Genomic_DNA"/>
</dbReference>
<proteinExistence type="predicted"/>
<dbReference type="SUPFAM" id="SSF53720">
    <property type="entry name" value="ALDH-like"/>
    <property type="match status" value="1"/>
</dbReference>
<evidence type="ECO:0000313" key="2">
    <source>
        <dbReference type="EMBL" id="EGH26860.1"/>
    </source>
</evidence>
<dbReference type="Gene3D" id="3.40.309.10">
    <property type="entry name" value="Aldehyde Dehydrogenase, Chain A, domain 2"/>
    <property type="match status" value="1"/>
</dbReference>
<dbReference type="Pfam" id="PF00171">
    <property type="entry name" value="Aldedh"/>
    <property type="match status" value="1"/>
</dbReference>
<organism evidence="2 3">
    <name type="scientific">Pseudomonas amygdali pv. mori str. 301020</name>
    <dbReference type="NCBI Taxonomy" id="629261"/>
    <lineage>
        <taxon>Bacteria</taxon>
        <taxon>Pseudomonadati</taxon>
        <taxon>Pseudomonadota</taxon>
        <taxon>Gammaproteobacteria</taxon>
        <taxon>Pseudomonadales</taxon>
        <taxon>Pseudomonadaceae</taxon>
        <taxon>Pseudomonas</taxon>
        <taxon>Pseudomonas amygdali</taxon>
    </lineage>
</organism>
<dbReference type="GO" id="GO:0016620">
    <property type="term" value="F:oxidoreductase activity, acting on the aldehyde or oxo group of donors, NAD or NADP as acceptor"/>
    <property type="evidence" value="ECO:0007669"/>
    <property type="project" value="InterPro"/>
</dbReference>
<dbReference type="Proteomes" id="UP000003465">
    <property type="component" value="Unassembled WGS sequence"/>
</dbReference>
<feature type="non-terminal residue" evidence="2">
    <location>
        <position position="1"/>
    </location>
</feature>
<protein>
    <submittedName>
        <fullName evidence="2">Aldehyde dehydrogenase</fullName>
    </submittedName>
</protein>
<evidence type="ECO:0000259" key="1">
    <source>
        <dbReference type="Pfam" id="PF00171"/>
    </source>
</evidence>
<dbReference type="InterPro" id="IPR016163">
    <property type="entry name" value="Ald_DH_C"/>
</dbReference>
<comment type="caution">
    <text evidence="2">The sequence shown here is derived from an EMBL/GenBank/DDBJ whole genome shotgun (WGS) entry which is preliminary data.</text>
</comment>
<accession>A0A656GNM7</accession>